<dbReference type="Proteomes" id="UP001055940">
    <property type="component" value="Chromosome"/>
</dbReference>
<gene>
    <name evidence="1" type="ORF">NE857_21850</name>
</gene>
<sequence>MTTPAVREDTTVTFPFGVELTGRLIHHTEHSVLELETDEGPERLSISLTAYDLRPADGCVFVKDWSEHAGLTESLEKQGLVEIVGRRIVGPFNSPAYEVRVLLD</sequence>
<protein>
    <submittedName>
        <fullName evidence="1">Uncharacterized protein</fullName>
    </submittedName>
</protein>
<name>A0ABY5D1T2_9ACTN</name>
<evidence type="ECO:0000313" key="1">
    <source>
        <dbReference type="EMBL" id="USY17962.1"/>
    </source>
</evidence>
<keyword evidence="2" id="KW-1185">Reference proteome</keyword>
<reference evidence="1" key="1">
    <citation type="submission" date="2022-06" db="EMBL/GenBank/DDBJ databases">
        <authorList>
            <person name="Ping M."/>
        </authorList>
    </citation>
    <scope>NUCLEOTIDE SEQUENCE</scope>
    <source>
        <strain evidence="1">JCM11759T</strain>
    </source>
</reference>
<accession>A0ABY5D1T2</accession>
<dbReference type="EMBL" id="CP099837">
    <property type="protein sequence ID" value="USY17962.1"/>
    <property type="molecule type" value="Genomic_DNA"/>
</dbReference>
<dbReference type="RefSeq" id="WP_254417452.1">
    <property type="nucleotide sequence ID" value="NZ_BAAAJB010000011.1"/>
</dbReference>
<evidence type="ECO:0000313" key="2">
    <source>
        <dbReference type="Proteomes" id="UP001055940"/>
    </source>
</evidence>
<organism evidence="1 2">
    <name type="scientific">Nocardiopsis exhalans</name>
    <dbReference type="NCBI Taxonomy" id="163604"/>
    <lineage>
        <taxon>Bacteria</taxon>
        <taxon>Bacillati</taxon>
        <taxon>Actinomycetota</taxon>
        <taxon>Actinomycetes</taxon>
        <taxon>Streptosporangiales</taxon>
        <taxon>Nocardiopsidaceae</taxon>
        <taxon>Nocardiopsis</taxon>
    </lineage>
</organism>
<proteinExistence type="predicted"/>